<evidence type="ECO:0000256" key="1">
    <source>
        <dbReference type="ARBA" id="ARBA00000563"/>
    </source>
</evidence>
<dbReference type="InterPro" id="IPR023607">
    <property type="entry name" value="Exodeoxyribonuclease_I"/>
</dbReference>
<comment type="cofactor">
    <cofactor evidence="2">
        <name>Mg(2+)</name>
        <dbReference type="ChEBI" id="CHEBI:18420"/>
    </cofactor>
</comment>
<dbReference type="GO" id="GO:0008310">
    <property type="term" value="F:single-stranded DNA 3'-5' DNA exonuclease activity"/>
    <property type="evidence" value="ECO:0007669"/>
    <property type="project" value="UniProtKB-EC"/>
</dbReference>
<dbReference type="SUPFAM" id="SSF53098">
    <property type="entry name" value="Ribonuclease H-like"/>
    <property type="match status" value="1"/>
</dbReference>
<evidence type="ECO:0000256" key="5">
    <source>
        <dbReference type="ARBA" id="ARBA00022722"/>
    </source>
</evidence>
<dbReference type="GO" id="GO:0006281">
    <property type="term" value="P:DNA repair"/>
    <property type="evidence" value="ECO:0007669"/>
    <property type="project" value="UniProtKB-KW"/>
</dbReference>
<keyword evidence="7" id="KW-0227">DNA damage</keyword>
<dbReference type="Pfam" id="PF26016">
    <property type="entry name" value="ExoI_C"/>
    <property type="match status" value="1"/>
</dbReference>
<feature type="domain" description="ExoI C-terminal" evidence="16">
    <location>
        <begin position="358"/>
        <end position="481"/>
    </location>
</feature>
<evidence type="ECO:0000256" key="2">
    <source>
        <dbReference type="ARBA" id="ARBA00001946"/>
    </source>
</evidence>
<dbReference type="InterPro" id="IPR022894">
    <property type="entry name" value="Oligoribonuclease"/>
</dbReference>
<dbReference type="PIRSF" id="PIRSF000977">
    <property type="entry name" value="Exodeoxyribonuclease_I"/>
    <property type="match status" value="1"/>
</dbReference>
<dbReference type="InterPro" id="IPR058561">
    <property type="entry name" value="Exonuc_1_C"/>
</dbReference>
<organism evidence="17">
    <name type="scientific">hydrothermal vent metagenome</name>
    <dbReference type="NCBI Taxonomy" id="652676"/>
    <lineage>
        <taxon>unclassified sequences</taxon>
        <taxon>metagenomes</taxon>
        <taxon>ecological metagenomes</taxon>
    </lineage>
</organism>
<keyword evidence="10" id="KW-0460">Magnesium</keyword>
<dbReference type="PROSITE" id="PS51784">
    <property type="entry name" value="EXOI_SH3"/>
    <property type="match status" value="1"/>
</dbReference>
<dbReference type="Gene3D" id="1.20.1280.70">
    <property type="entry name" value="Exonuclease ExoI, domain 3"/>
    <property type="match status" value="1"/>
</dbReference>
<evidence type="ECO:0000256" key="12">
    <source>
        <dbReference type="ARBA" id="ARBA00023204"/>
    </source>
</evidence>
<dbReference type="PANTHER" id="PTHR11046:SF11">
    <property type="entry name" value="EXODEOXYRIBONUCLEASE I"/>
    <property type="match status" value="1"/>
</dbReference>
<dbReference type="InterPro" id="IPR036397">
    <property type="entry name" value="RNaseH_sf"/>
</dbReference>
<dbReference type="FunFam" id="1.20.1280.70:FF:000001">
    <property type="entry name" value="Exodeoxyribonuclease I"/>
    <property type="match status" value="1"/>
</dbReference>
<dbReference type="Gene3D" id="3.30.1520.20">
    <property type="entry name" value="Exonuclease ExoI, domain 2"/>
    <property type="match status" value="1"/>
</dbReference>
<evidence type="ECO:0000256" key="8">
    <source>
        <dbReference type="ARBA" id="ARBA00022801"/>
    </source>
</evidence>
<evidence type="ECO:0000256" key="11">
    <source>
        <dbReference type="ARBA" id="ARBA00023125"/>
    </source>
</evidence>
<comment type="catalytic activity">
    <reaction evidence="1">
        <text>Exonucleolytic cleavage in the 3'- to 5'-direction to yield nucleoside 5'-phosphates.</text>
        <dbReference type="EC" id="3.1.11.1"/>
    </reaction>
</comment>
<dbReference type="EMBL" id="UOFZ01000119">
    <property type="protein sequence ID" value="VAX13491.1"/>
    <property type="molecule type" value="Genomic_DNA"/>
</dbReference>
<keyword evidence="9" id="KW-0269">Exonuclease</keyword>
<proteinExistence type="predicted"/>
<evidence type="ECO:0000256" key="6">
    <source>
        <dbReference type="ARBA" id="ARBA00022723"/>
    </source>
</evidence>
<dbReference type="EC" id="3.1.11.1" evidence="3"/>
<evidence type="ECO:0000256" key="4">
    <source>
        <dbReference type="ARBA" id="ARBA00019900"/>
    </source>
</evidence>
<dbReference type="InterPro" id="IPR013620">
    <property type="entry name" value="Exonuc_1_SH3"/>
</dbReference>
<dbReference type="NCBIfam" id="NF008746">
    <property type="entry name" value="PRK11779.1"/>
    <property type="match status" value="1"/>
</dbReference>
<accession>A0A3B1BGA6</accession>
<reference evidence="17" key="1">
    <citation type="submission" date="2018-06" db="EMBL/GenBank/DDBJ databases">
        <authorList>
            <person name="Zhirakovskaya E."/>
        </authorList>
    </citation>
    <scope>NUCLEOTIDE SEQUENCE</scope>
</reference>
<dbReference type="Pfam" id="PF08411">
    <property type="entry name" value="ExoI_SH3"/>
    <property type="match status" value="1"/>
</dbReference>
<dbReference type="Gene3D" id="3.30.420.10">
    <property type="entry name" value="Ribonuclease H-like superfamily/Ribonuclease H"/>
    <property type="match status" value="1"/>
</dbReference>
<dbReference type="SMART" id="SM00479">
    <property type="entry name" value="EXOIII"/>
    <property type="match status" value="1"/>
</dbReference>
<keyword evidence="6" id="KW-0479">Metal-binding</keyword>
<keyword evidence="12" id="KW-0234">DNA repair</keyword>
<dbReference type="GO" id="GO:0003677">
    <property type="term" value="F:DNA binding"/>
    <property type="evidence" value="ECO:0007669"/>
    <property type="project" value="UniProtKB-KW"/>
</dbReference>
<evidence type="ECO:0000256" key="13">
    <source>
        <dbReference type="ARBA" id="ARBA00031220"/>
    </source>
</evidence>
<feature type="domain" description="ExoI SH3-like" evidence="15">
    <location>
        <begin position="197"/>
        <end position="355"/>
    </location>
</feature>
<evidence type="ECO:0000256" key="9">
    <source>
        <dbReference type="ARBA" id="ARBA00022839"/>
    </source>
</evidence>
<dbReference type="InterPro" id="IPR012337">
    <property type="entry name" value="RNaseH-like_sf"/>
</dbReference>
<gene>
    <name evidence="17" type="ORF">MNBD_GAMMA24-738</name>
</gene>
<dbReference type="PROSITE" id="PS51785">
    <property type="entry name" value="EXOI_C"/>
    <property type="match status" value="1"/>
</dbReference>
<sequence>MPAHSFYWYDYETFGIDPRVDRIAQFAGVRTDMDFNIIDDPIDIYCKAADDVLPNPEACLITGITPQKTVQAGLNEAEFIGRVLQQFSIPNTCVTGFNNIRFDDEFTRYSLYRNFFDPYAREWQNGCSRWDIIDLVRLTRALRPAGIEWPVNDEGVASNRLELLTKANGIAHEAAHDALSDVYATIALAKLIKQKQPKLFAFVFENRSKQKLSALLNLFKPQAVLHTSGRYPGEVCNTAMVYPLAPHPSNKNGIIVYNLRYSPEDLIALSVDEIIERLYTPKEKLPEGIERIPLKTVQINKCPVIVPVNTLDEASARRLDIDQKQHLQHLEMLTSSPALQQEIKQKLNKVFSHNPFAQETDPDKNLYGGGFFSDKDKQQMEQLRQLSATELATAEFNFKDKRLPEMLFRYRARNYPETLSATEHCRWNDYRRHKFENKESDNSLSLESFKQILVARLQDDLLTDKQKQVLHDLQQWGAYLESELNM</sequence>
<dbReference type="Gene3D" id="1.10.287.1240">
    <property type="match status" value="1"/>
</dbReference>
<keyword evidence="11" id="KW-0238">DNA-binding</keyword>
<dbReference type="CDD" id="cd06138">
    <property type="entry name" value="ExoI_N"/>
    <property type="match status" value="1"/>
</dbReference>
<dbReference type="InterPro" id="IPR013520">
    <property type="entry name" value="Ribonucl_H"/>
</dbReference>
<comment type="subunit">
    <text evidence="14">Monomer. Interacts with ssb (via C-terminus); this interaction stimulates the exonuclease activity by recruiting the enzyme to its substrate.</text>
</comment>
<evidence type="ECO:0000256" key="14">
    <source>
        <dbReference type="ARBA" id="ARBA00046792"/>
    </source>
</evidence>
<dbReference type="GO" id="GO:0000175">
    <property type="term" value="F:3'-5'-RNA exonuclease activity"/>
    <property type="evidence" value="ECO:0007669"/>
    <property type="project" value="InterPro"/>
</dbReference>
<dbReference type="FunFam" id="3.30.420.10:FF:000033">
    <property type="entry name" value="Exodeoxyribonuclease I"/>
    <property type="match status" value="1"/>
</dbReference>
<dbReference type="GO" id="GO:0046872">
    <property type="term" value="F:metal ion binding"/>
    <property type="evidence" value="ECO:0007669"/>
    <property type="project" value="UniProtKB-KW"/>
</dbReference>
<evidence type="ECO:0000259" key="16">
    <source>
        <dbReference type="PROSITE" id="PS51785"/>
    </source>
</evidence>
<evidence type="ECO:0000259" key="15">
    <source>
        <dbReference type="PROSITE" id="PS51784"/>
    </source>
</evidence>
<name>A0A3B1BGA6_9ZZZZ</name>
<evidence type="ECO:0000256" key="10">
    <source>
        <dbReference type="ARBA" id="ARBA00022842"/>
    </source>
</evidence>
<dbReference type="AlphaFoldDB" id="A0A3B1BGA6"/>
<dbReference type="Pfam" id="PF00929">
    <property type="entry name" value="RNase_T"/>
    <property type="match status" value="1"/>
</dbReference>
<dbReference type="PANTHER" id="PTHR11046">
    <property type="entry name" value="OLIGORIBONUCLEASE, MITOCHONDRIAL"/>
    <property type="match status" value="1"/>
</dbReference>
<evidence type="ECO:0000256" key="7">
    <source>
        <dbReference type="ARBA" id="ARBA00022763"/>
    </source>
</evidence>
<evidence type="ECO:0000256" key="3">
    <source>
        <dbReference type="ARBA" id="ARBA00012108"/>
    </source>
</evidence>
<keyword evidence="8 17" id="KW-0378">Hydrolase</keyword>
<dbReference type="InterPro" id="IPR038649">
    <property type="entry name" value="EXOI_SH3_sf"/>
</dbReference>
<dbReference type="InterPro" id="IPR034747">
    <property type="entry name" value="EXOI_SH3"/>
</dbReference>
<evidence type="ECO:0000313" key="17">
    <source>
        <dbReference type="EMBL" id="VAX13491.1"/>
    </source>
</evidence>
<keyword evidence="5" id="KW-0540">Nuclease</keyword>
<protein>
    <recommendedName>
        <fullName evidence="4">Exodeoxyribonuclease I</fullName>
        <ecNumber evidence="3">3.1.11.1</ecNumber>
    </recommendedName>
    <alternativeName>
        <fullName evidence="13">DNA deoxyribophosphodiesterase</fullName>
    </alternativeName>
</protein>